<gene>
    <name evidence="2" type="ORF">BKA67DRAFT_581076</name>
</gene>
<dbReference type="EMBL" id="JAGPXC010000009">
    <property type="protein sequence ID" value="KAH6646957.1"/>
    <property type="molecule type" value="Genomic_DNA"/>
</dbReference>
<keyword evidence="3" id="KW-1185">Reference proteome</keyword>
<dbReference type="Proteomes" id="UP000758603">
    <property type="component" value="Unassembled WGS sequence"/>
</dbReference>
<dbReference type="OrthoDB" id="5245065at2759"/>
<organism evidence="2 3">
    <name type="scientific">Truncatella angustata</name>
    <dbReference type="NCBI Taxonomy" id="152316"/>
    <lineage>
        <taxon>Eukaryota</taxon>
        <taxon>Fungi</taxon>
        <taxon>Dikarya</taxon>
        <taxon>Ascomycota</taxon>
        <taxon>Pezizomycotina</taxon>
        <taxon>Sordariomycetes</taxon>
        <taxon>Xylariomycetidae</taxon>
        <taxon>Amphisphaeriales</taxon>
        <taxon>Sporocadaceae</taxon>
        <taxon>Truncatella</taxon>
    </lineage>
</organism>
<dbReference type="AlphaFoldDB" id="A0A9P8UD90"/>
<evidence type="ECO:0000313" key="2">
    <source>
        <dbReference type="EMBL" id="KAH6646957.1"/>
    </source>
</evidence>
<dbReference type="RefSeq" id="XP_045953471.1">
    <property type="nucleotide sequence ID" value="XM_046103898.1"/>
</dbReference>
<sequence>MTAVAVQRSAYPAQEQHPNPAVSSSSSRPSVQQHPSRKSSAPAASFAPSRVARDASAPANGSSAAMSSYNLQPHQGIPNGLHQAQTQQYLLNGHDAHYINGASAEDDAASGRRPSSAPGNRGQLAIRTTSFDDSDRDQPRRLSKPLLLRSKSEHILRNYDDLEQTDDEVYDWSARHGFEDHYQSEDIISHLANVSGNTFLDPPSDRARQCSVSPQICRAVHRRLLFRSDSPPYHILYSP</sequence>
<name>A0A9P8UD90_9PEZI</name>
<evidence type="ECO:0000256" key="1">
    <source>
        <dbReference type="SAM" id="MobiDB-lite"/>
    </source>
</evidence>
<feature type="region of interest" description="Disordered" evidence="1">
    <location>
        <begin position="104"/>
        <end position="142"/>
    </location>
</feature>
<proteinExistence type="predicted"/>
<reference evidence="2" key="1">
    <citation type="journal article" date="2021" name="Nat. Commun.">
        <title>Genetic determinants of endophytism in the Arabidopsis root mycobiome.</title>
        <authorList>
            <person name="Mesny F."/>
            <person name="Miyauchi S."/>
            <person name="Thiergart T."/>
            <person name="Pickel B."/>
            <person name="Atanasova L."/>
            <person name="Karlsson M."/>
            <person name="Huettel B."/>
            <person name="Barry K.W."/>
            <person name="Haridas S."/>
            <person name="Chen C."/>
            <person name="Bauer D."/>
            <person name="Andreopoulos W."/>
            <person name="Pangilinan J."/>
            <person name="LaButti K."/>
            <person name="Riley R."/>
            <person name="Lipzen A."/>
            <person name="Clum A."/>
            <person name="Drula E."/>
            <person name="Henrissat B."/>
            <person name="Kohler A."/>
            <person name="Grigoriev I.V."/>
            <person name="Martin F.M."/>
            <person name="Hacquard S."/>
        </authorList>
    </citation>
    <scope>NUCLEOTIDE SEQUENCE</scope>
    <source>
        <strain evidence="2">MPI-SDFR-AT-0073</strain>
    </source>
</reference>
<feature type="compositionally biased region" description="Polar residues" evidence="1">
    <location>
        <begin position="59"/>
        <end position="73"/>
    </location>
</feature>
<feature type="region of interest" description="Disordered" evidence="1">
    <location>
        <begin position="1"/>
        <end position="79"/>
    </location>
</feature>
<feature type="compositionally biased region" description="Low complexity" evidence="1">
    <location>
        <begin position="22"/>
        <end position="50"/>
    </location>
</feature>
<comment type="caution">
    <text evidence="2">The sequence shown here is derived from an EMBL/GenBank/DDBJ whole genome shotgun (WGS) entry which is preliminary data.</text>
</comment>
<protein>
    <submittedName>
        <fullName evidence="2">Uncharacterized protein</fullName>
    </submittedName>
</protein>
<evidence type="ECO:0000313" key="3">
    <source>
        <dbReference type="Proteomes" id="UP000758603"/>
    </source>
</evidence>
<dbReference type="GeneID" id="70132789"/>
<accession>A0A9P8UD90</accession>